<proteinExistence type="predicted"/>
<dbReference type="Pfam" id="PF13490">
    <property type="entry name" value="zf-HC2"/>
    <property type="match status" value="1"/>
</dbReference>
<dbReference type="Gene3D" id="1.10.10.1320">
    <property type="entry name" value="Anti-sigma factor, zinc-finger domain"/>
    <property type="match status" value="1"/>
</dbReference>
<protein>
    <submittedName>
        <fullName evidence="2">Putative zinc-finger</fullName>
    </submittedName>
</protein>
<dbReference type="RefSeq" id="WP_073301099.1">
    <property type="nucleotide sequence ID" value="NZ_FQXA01000004.1"/>
</dbReference>
<keyword evidence="2" id="KW-0862">Zinc</keyword>
<dbReference type="EMBL" id="FQXA01000004">
    <property type="protein sequence ID" value="SHH11242.1"/>
    <property type="molecule type" value="Genomic_DNA"/>
</dbReference>
<sequence>MTEHLDMATLSAYLDDELTAADQSHACAHLAVCPQCRGTLADLDKLSQDLRALACPALPAELQARLQRPFRQPPERTWWSRHWAQTVGAAASILLGLLIGSALPGQPSSASPSHNLLAVLGNAPPGALCARPEFCYLKVNLK</sequence>
<evidence type="ECO:0000259" key="1">
    <source>
        <dbReference type="Pfam" id="PF13490"/>
    </source>
</evidence>
<dbReference type="GO" id="GO:0008270">
    <property type="term" value="F:zinc ion binding"/>
    <property type="evidence" value="ECO:0007669"/>
    <property type="project" value="UniProtKB-KW"/>
</dbReference>
<dbReference type="GeneID" id="98636860"/>
<keyword evidence="2" id="KW-0863">Zinc-finger</keyword>
<evidence type="ECO:0000313" key="2">
    <source>
        <dbReference type="EMBL" id="SHH11242.1"/>
    </source>
</evidence>
<gene>
    <name evidence="2" type="ORF">SAMN02744645_2502</name>
</gene>
<dbReference type="InterPro" id="IPR027383">
    <property type="entry name" value="Znf_put"/>
</dbReference>
<dbReference type="InterPro" id="IPR041916">
    <property type="entry name" value="Anti_sigma_zinc_sf"/>
</dbReference>
<name>A0A1M5QB27_9GAMM</name>
<organism evidence="2 3">
    <name type="scientific">Stutzerimonas xanthomarina DSM 18231</name>
    <dbReference type="NCBI Taxonomy" id="1403346"/>
    <lineage>
        <taxon>Bacteria</taxon>
        <taxon>Pseudomonadati</taxon>
        <taxon>Pseudomonadota</taxon>
        <taxon>Gammaproteobacteria</taxon>
        <taxon>Pseudomonadales</taxon>
        <taxon>Pseudomonadaceae</taxon>
        <taxon>Stutzerimonas</taxon>
    </lineage>
</organism>
<reference evidence="2 3" key="1">
    <citation type="submission" date="2016-11" db="EMBL/GenBank/DDBJ databases">
        <authorList>
            <person name="Jaros S."/>
            <person name="Januszkiewicz K."/>
            <person name="Wedrychowicz H."/>
        </authorList>
    </citation>
    <scope>NUCLEOTIDE SEQUENCE [LARGE SCALE GENOMIC DNA]</scope>
    <source>
        <strain evidence="2 3">DSM 18231</strain>
    </source>
</reference>
<evidence type="ECO:0000313" key="3">
    <source>
        <dbReference type="Proteomes" id="UP000184000"/>
    </source>
</evidence>
<keyword evidence="2" id="KW-0479">Metal-binding</keyword>
<accession>A0A1M5QB27</accession>
<dbReference type="Proteomes" id="UP000184000">
    <property type="component" value="Unassembled WGS sequence"/>
</dbReference>
<feature type="domain" description="Putative zinc-finger" evidence="1">
    <location>
        <begin position="10"/>
        <end position="37"/>
    </location>
</feature>
<dbReference type="AlphaFoldDB" id="A0A1M5QB27"/>